<protein>
    <recommendedName>
        <fullName evidence="5">Tripartite tricarboxylate transporter substrate binding protein</fullName>
    </recommendedName>
</protein>
<keyword evidence="2" id="KW-0732">Signal</keyword>
<proteinExistence type="inferred from homology"/>
<gene>
    <name evidence="3" type="ORF">C7R54_28340</name>
</gene>
<evidence type="ECO:0000313" key="4">
    <source>
        <dbReference type="Proteomes" id="UP000290849"/>
    </source>
</evidence>
<organism evidence="3 4">
    <name type="scientific">Achromobacter aloeverae</name>
    <dbReference type="NCBI Taxonomy" id="1750518"/>
    <lineage>
        <taxon>Bacteria</taxon>
        <taxon>Pseudomonadati</taxon>
        <taxon>Pseudomonadota</taxon>
        <taxon>Betaproteobacteria</taxon>
        <taxon>Burkholderiales</taxon>
        <taxon>Alcaligenaceae</taxon>
        <taxon>Achromobacter</taxon>
    </lineage>
</organism>
<sequence>MSGHKTTNTRELIMSRLHAASRRLAACAAAVLTMAFIGGAPARAEGTYPDRPIRMIVPFSAGGSTDQVARTLAEGLGRLWKQPVIVENRDGASGIIGSRIVAESKPDGYTLLFGTQTTQAVVPHLFARLPYDAQRDFVPVTELVAIAQLLSVPASSPFQSLGELVAYAKSHPGALTFGGGVGATPHMTMELLMSHAGIKMLGVPYKGSALAMNDLLAGRLDSMFDVIMTTLPHTRAGKLRTLAVTSYHRHPLLPAVPTVAESGYPGFETDVWFGLFAVKGTSPEIVRKIAADSKTVLADPQRRKTLTDVGFEIITSSPEDFARYTLAESEKWEKVIKSANIKME</sequence>
<dbReference type="PANTHER" id="PTHR42928:SF5">
    <property type="entry name" value="BLR1237 PROTEIN"/>
    <property type="match status" value="1"/>
</dbReference>
<dbReference type="Gene3D" id="3.40.190.10">
    <property type="entry name" value="Periplasmic binding protein-like II"/>
    <property type="match status" value="1"/>
</dbReference>
<feature type="chain" id="PRO_5020900079" description="Tripartite tricarboxylate transporter substrate binding protein" evidence="2">
    <location>
        <begin position="45"/>
        <end position="344"/>
    </location>
</feature>
<dbReference type="SUPFAM" id="SSF53850">
    <property type="entry name" value="Periplasmic binding protein-like II"/>
    <property type="match status" value="1"/>
</dbReference>
<dbReference type="AlphaFoldDB" id="A0A4Q1HCU2"/>
<dbReference type="Pfam" id="PF03401">
    <property type="entry name" value="TctC"/>
    <property type="match status" value="1"/>
</dbReference>
<dbReference type="Gene3D" id="3.40.190.150">
    <property type="entry name" value="Bordetella uptake gene, domain 1"/>
    <property type="match status" value="1"/>
</dbReference>
<dbReference type="PIRSF" id="PIRSF017082">
    <property type="entry name" value="YflP"/>
    <property type="match status" value="1"/>
</dbReference>
<dbReference type="PANTHER" id="PTHR42928">
    <property type="entry name" value="TRICARBOXYLATE-BINDING PROTEIN"/>
    <property type="match status" value="1"/>
</dbReference>
<evidence type="ECO:0008006" key="5">
    <source>
        <dbReference type="Google" id="ProtNLM"/>
    </source>
</evidence>
<dbReference type="InterPro" id="IPR005064">
    <property type="entry name" value="BUG"/>
</dbReference>
<accession>A0A4Q1HCU2</accession>
<evidence type="ECO:0000313" key="3">
    <source>
        <dbReference type="EMBL" id="RXN83383.1"/>
    </source>
</evidence>
<comment type="similarity">
    <text evidence="1">Belongs to the UPF0065 (bug) family.</text>
</comment>
<keyword evidence="4" id="KW-1185">Reference proteome</keyword>
<dbReference type="EMBL" id="PYAL01000010">
    <property type="protein sequence ID" value="RXN83383.1"/>
    <property type="molecule type" value="Genomic_DNA"/>
</dbReference>
<evidence type="ECO:0000256" key="2">
    <source>
        <dbReference type="SAM" id="SignalP"/>
    </source>
</evidence>
<dbReference type="CDD" id="cd07012">
    <property type="entry name" value="PBP2_Bug_TTT"/>
    <property type="match status" value="1"/>
</dbReference>
<name>A0A4Q1HCU2_9BURK</name>
<evidence type="ECO:0000256" key="1">
    <source>
        <dbReference type="ARBA" id="ARBA00006987"/>
    </source>
</evidence>
<dbReference type="InterPro" id="IPR042100">
    <property type="entry name" value="Bug_dom1"/>
</dbReference>
<feature type="signal peptide" evidence="2">
    <location>
        <begin position="1"/>
        <end position="44"/>
    </location>
</feature>
<reference evidence="3 4" key="1">
    <citation type="journal article" date="2017" name="Int. J. Syst. Evol. Microbiol.">
        <title>Achromobacter aloeverae sp. nov., isolated from the root of Aloe vera (L.) Burm.f.</title>
        <authorList>
            <person name="Kuncharoen N."/>
            <person name="Muramatsu Y."/>
            <person name="Shibata C."/>
            <person name="Kamakura Y."/>
            <person name="Nakagawa Y."/>
            <person name="Tanasupawat S."/>
        </authorList>
    </citation>
    <scope>NUCLEOTIDE SEQUENCE [LARGE SCALE GENOMIC DNA]</scope>
    <source>
        <strain evidence="3 4">AVA-1</strain>
    </source>
</reference>
<dbReference type="Proteomes" id="UP000290849">
    <property type="component" value="Unassembled WGS sequence"/>
</dbReference>
<comment type="caution">
    <text evidence="3">The sequence shown here is derived from an EMBL/GenBank/DDBJ whole genome shotgun (WGS) entry which is preliminary data.</text>
</comment>